<dbReference type="Proteomes" id="UP000051952">
    <property type="component" value="Unassembled WGS sequence"/>
</dbReference>
<evidence type="ECO:0000256" key="2">
    <source>
        <dbReference type="SAM" id="Phobius"/>
    </source>
</evidence>
<name>A0A0S4KGU2_BODSA</name>
<dbReference type="VEuPathDB" id="TriTrypDB:BSAL_18865"/>
<dbReference type="EMBL" id="CYKH01001699">
    <property type="protein sequence ID" value="CUI14902.1"/>
    <property type="molecule type" value="Genomic_DNA"/>
</dbReference>
<evidence type="ECO:0000313" key="3">
    <source>
        <dbReference type="EMBL" id="CUI14902.1"/>
    </source>
</evidence>
<evidence type="ECO:0000313" key="4">
    <source>
        <dbReference type="Proteomes" id="UP000051952"/>
    </source>
</evidence>
<organism evidence="3 4">
    <name type="scientific">Bodo saltans</name>
    <name type="common">Flagellated protozoan</name>
    <dbReference type="NCBI Taxonomy" id="75058"/>
    <lineage>
        <taxon>Eukaryota</taxon>
        <taxon>Discoba</taxon>
        <taxon>Euglenozoa</taxon>
        <taxon>Kinetoplastea</taxon>
        <taxon>Metakinetoplastina</taxon>
        <taxon>Eubodonida</taxon>
        <taxon>Bodonidae</taxon>
        <taxon>Bodo</taxon>
    </lineage>
</organism>
<gene>
    <name evidence="3" type="ORF">BSAL_18865</name>
</gene>
<keyword evidence="2" id="KW-1133">Transmembrane helix</keyword>
<feature type="transmembrane region" description="Helical" evidence="2">
    <location>
        <begin position="301"/>
        <end position="320"/>
    </location>
</feature>
<reference evidence="4" key="1">
    <citation type="submission" date="2015-09" db="EMBL/GenBank/DDBJ databases">
        <authorList>
            <consortium name="Pathogen Informatics"/>
        </authorList>
    </citation>
    <scope>NUCLEOTIDE SEQUENCE [LARGE SCALE GENOMIC DNA]</scope>
    <source>
        <strain evidence="4">Lake Konstanz</strain>
    </source>
</reference>
<dbReference type="AlphaFoldDB" id="A0A0S4KGU2"/>
<feature type="non-terminal residue" evidence="3">
    <location>
        <position position="642"/>
    </location>
</feature>
<keyword evidence="2" id="KW-0472">Membrane</keyword>
<feature type="region of interest" description="Disordered" evidence="1">
    <location>
        <begin position="606"/>
        <end position="642"/>
    </location>
</feature>
<feature type="transmembrane region" description="Helical" evidence="2">
    <location>
        <begin position="332"/>
        <end position="353"/>
    </location>
</feature>
<protein>
    <submittedName>
        <fullName evidence="3">Transmembrane protein, putative</fullName>
    </submittedName>
</protein>
<evidence type="ECO:0000256" key="1">
    <source>
        <dbReference type="SAM" id="MobiDB-lite"/>
    </source>
</evidence>
<proteinExistence type="predicted"/>
<keyword evidence="4" id="KW-1185">Reference proteome</keyword>
<accession>A0A0S4KGU2</accession>
<feature type="transmembrane region" description="Helical" evidence="2">
    <location>
        <begin position="232"/>
        <end position="255"/>
    </location>
</feature>
<keyword evidence="2 3" id="KW-0812">Transmembrane</keyword>
<sequence>MTAHSDASVAGDDFTGLDQVTTVQADHHHGGVEKEGGMDETGASLPGDDARTGHEEPIATALYEREWTLSFVSDLEGSNPEADFLVFHYGQRIVSFAFTAIVFAVTVFSVVSRKNIQANWLVGMIVAWCIWGVCFVAMARLWWECSVLEKVAGGEAMAGPTIMNGVGGGSAAEMAAQRLGLPGRRQLRHAFDGGVNESLTSINAHKGRKSLVDAESRLPILRRTTTLQENAAHWEIVMCASCVASLCFSISLFLGKQNCIKGDNVPYDDIVDSCIGSVQFDAAFVVIYTGAAILLNIRVKIFAPILLFMNLLFFMIRSIPQIPGVPDLIPQIVGSYALVSFVQTILLIGVCYVRESSSRDYFETSQRLQFHTFRLSKLRNDTERDIEKFCPPDATVGVTEGHGLFRATKSGVVCVFSMNNLAAWNSVRCPIDAIETTNRFVEVLDGLRIVFDFKPTKYDTVGDRYVVMDHLDMYYDVVSDDSNIPMMTKEVAEIVQHVFGFALLAVTECNLQLVPLLERDAFLPPGMGGELTHATCVETNKRAFKHPLRLCAAIEIGECACMYSPRTENIVVVGECYDRAVQSLKLSTVCEESHVSKTLNYFRSLDGGRTSGQHQQHHQVLNESSPSSTAAVNPAPTTSAPA</sequence>
<feature type="transmembrane region" description="Helical" evidence="2">
    <location>
        <begin position="118"/>
        <end position="143"/>
    </location>
</feature>
<feature type="compositionally biased region" description="Basic and acidic residues" evidence="1">
    <location>
        <begin position="26"/>
        <end position="37"/>
    </location>
</feature>
<feature type="transmembrane region" description="Helical" evidence="2">
    <location>
        <begin position="93"/>
        <end position="112"/>
    </location>
</feature>
<feature type="compositionally biased region" description="Polar residues" evidence="1">
    <location>
        <begin position="611"/>
        <end position="642"/>
    </location>
</feature>
<feature type="region of interest" description="Disordered" evidence="1">
    <location>
        <begin position="26"/>
        <end position="51"/>
    </location>
</feature>